<reference evidence="3 5" key="2">
    <citation type="submission" date="2020-02" db="EMBL/GenBank/DDBJ databases">
        <title>Tigecycline-resistant Acinetobacter species from pigs and migratory birds.</title>
        <authorList>
            <person name="Chen C."/>
            <person name="Sun J."/>
            <person name="Liao X.-P."/>
            <person name="Liu Y.-H."/>
        </authorList>
    </citation>
    <scope>NUCLEOTIDE SEQUENCE [LARGE SCALE GENOMIC DNA]</scope>
    <source>
        <strain evidence="3 5">C15_T</strain>
    </source>
</reference>
<dbReference type="GeneID" id="69466115"/>
<protein>
    <submittedName>
        <fullName evidence="3">Uncharacterized protein</fullName>
    </submittedName>
</protein>
<name>A0A0F3LNM2_9GAMM</name>
<reference evidence="2 4" key="1">
    <citation type="submission" date="2019-09" db="EMBL/GenBank/DDBJ databases">
        <title>Non-baumannii Acinetobacter spp. carrying blaNDM-1 isolated in China.</title>
        <authorList>
            <person name="Cui C."/>
            <person name="Chen C."/>
            <person name="Sun J."/>
            <person name="Liu Y."/>
        </authorList>
    </citation>
    <scope>NUCLEOTIDE SEQUENCE [LARGE SCALE GENOMIC DNA]</scope>
    <source>
        <strain evidence="2 4">B18</strain>
    </source>
</reference>
<dbReference type="KEGG" id="aid:CTZ23_06080"/>
<dbReference type="Proteomes" id="UP000503440">
    <property type="component" value="Chromosome"/>
</dbReference>
<dbReference type="EMBL" id="JAWJYY010000001">
    <property type="protein sequence ID" value="MDV4315911.1"/>
    <property type="molecule type" value="Genomic_DNA"/>
</dbReference>
<dbReference type="AlphaFoldDB" id="A0A0F3LNM2"/>
<organism evidence="3 5">
    <name type="scientific">Acinetobacter indicus</name>
    <dbReference type="NCBI Taxonomy" id="756892"/>
    <lineage>
        <taxon>Bacteria</taxon>
        <taxon>Pseudomonadati</taxon>
        <taxon>Pseudomonadota</taxon>
        <taxon>Gammaproteobacteria</taxon>
        <taxon>Moraxellales</taxon>
        <taxon>Moraxellaceae</taxon>
        <taxon>Acinetobacter</taxon>
    </lineage>
</organism>
<sequence length="71" mass="8474">MLVKIEDGFYLNSRHIIALRVNRILNEERFMVSIEYTPHSMQDKGLYQRIFPNKIEAELFLQALHQEISKP</sequence>
<dbReference type="EMBL" id="CP044455">
    <property type="protein sequence ID" value="QIC70023.1"/>
    <property type="molecule type" value="Genomic_DNA"/>
</dbReference>
<accession>A0A0F3LNM2</accession>
<reference evidence="1" key="3">
    <citation type="submission" date="2023-10" db="EMBL/GenBank/DDBJ databases">
        <authorList>
            <person name="Sykes E.M.E."/>
            <person name="Khan I.U.H."/>
            <person name="Kumar A."/>
        </authorList>
    </citation>
    <scope>NUCLEOTIDE SEQUENCE</scope>
    <source>
        <strain evidence="1">IK5</strain>
    </source>
</reference>
<dbReference type="RefSeq" id="WP_005178631.1">
    <property type="nucleotide sequence ID" value="NZ_CAXNYR010000006.1"/>
</dbReference>
<gene>
    <name evidence="2" type="ORF">FSC09_06185</name>
    <name evidence="3" type="ORF">G0027_14770</name>
    <name evidence="1" type="ORF">MSG88_09075</name>
</gene>
<dbReference type="Proteomes" id="UP000593812">
    <property type="component" value="Chromosome"/>
</dbReference>
<evidence type="ECO:0000313" key="3">
    <source>
        <dbReference type="EMBL" id="QOW43993.1"/>
    </source>
</evidence>
<evidence type="ECO:0000313" key="5">
    <source>
        <dbReference type="Proteomes" id="UP000593812"/>
    </source>
</evidence>
<dbReference type="EMBL" id="CP048654">
    <property type="protein sequence ID" value="QOW43993.1"/>
    <property type="molecule type" value="Genomic_DNA"/>
</dbReference>
<evidence type="ECO:0000313" key="1">
    <source>
        <dbReference type="EMBL" id="MDV4315911.1"/>
    </source>
</evidence>
<evidence type="ECO:0000313" key="2">
    <source>
        <dbReference type="EMBL" id="QIC70023.1"/>
    </source>
</evidence>
<proteinExistence type="predicted"/>
<evidence type="ECO:0000313" key="4">
    <source>
        <dbReference type="Proteomes" id="UP000503440"/>
    </source>
</evidence>
<dbReference type="Proteomes" id="UP001284654">
    <property type="component" value="Unassembled WGS sequence"/>
</dbReference>